<dbReference type="Gene3D" id="1.10.10.60">
    <property type="entry name" value="Homeodomain-like"/>
    <property type="match status" value="1"/>
</dbReference>
<organism evidence="20 21">
    <name type="scientific">Salvelinus namaycush</name>
    <name type="common">Lake trout</name>
    <name type="synonym">Salmo namaycush</name>
    <dbReference type="NCBI Taxonomy" id="8040"/>
    <lineage>
        <taxon>Eukaryota</taxon>
        <taxon>Metazoa</taxon>
        <taxon>Chordata</taxon>
        <taxon>Craniata</taxon>
        <taxon>Vertebrata</taxon>
        <taxon>Euteleostomi</taxon>
        <taxon>Actinopterygii</taxon>
        <taxon>Neopterygii</taxon>
        <taxon>Teleostei</taxon>
        <taxon>Protacanthopterygii</taxon>
        <taxon>Salmoniformes</taxon>
        <taxon>Salmonidae</taxon>
        <taxon>Salmoninae</taxon>
        <taxon>Salvelinus</taxon>
    </lineage>
</organism>
<feature type="domain" description="ZZ-type" evidence="18">
    <location>
        <begin position="1476"/>
        <end position="1535"/>
    </location>
</feature>
<feature type="compositionally biased region" description="Basic and acidic residues" evidence="16">
    <location>
        <begin position="724"/>
        <end position="772"/>
    </location>
</feature>
<dbReference type="InterPro" id="IPR000433">
    <property type="entry name" value="Znf_ZZ"/>
</dbReference>
<dbReference type="FunFam" id="1.10.10.60:FF:000128">
    <property type="entry name" value="Putative ZZ-type zinc finger-containing protein 3"/>
    <property type="match status" value="1"/>
</dbReference>
<evidence type="ECO:0000256" key="8">
    <source>
        <dbReference type="ARBA" id="ARBA00023015"/>
    </source>
</evidence>
<evidence type="ECO:0000259" key="17">
    <source>
        <dbReference type="PROSITE" id="PS50090"/>
    </source>
</evidence>
<evidence type="ECO:0000256" key="6">
    <source>
        <dbReference type="ARBA" id="ARBA00022843"/>
    </source>
</evidence>
<gene>
    <name evidence="21" type="primary">LOC120020742</name>
</gene>
<feature type="compositionally biased region" description="Acidic residues" evidence="16">
    <location>
        <begin position="828"/>
        <end position="874"/>
    </location>
</feature>
<name>A0A8U0P791_SALNM</name>
<dbReference type="Gene3D" id="3.30.60.90">
    <property type="match status" value="1"/>
</dbReference>
<evidence type="ECO:0000256" key="12">
    <source>
        <dbReference type="ARBA" id="ARBA00053098"/>
    </source>
</evidence>
<feature type="compositionally biased region" description="Polar residues" evidence="16">
    <location>
        <begin position="215"/>
        <end position="253"/>
    </location>
</feature>
<keyword evidence="10" id="KW-0804">Transcription</keyword>
<keyword evidence="3" id="KW-0479">Metal-binding</keyword>
<keyword evidence="9" id="KW-0238">DNA-binding</keyword>
<keyword evidence="4 15" id="KW-0863">Zinc-finger</keyword>
<evidence type="ECO:0000256" key="16">
    <source>
        <dbReference type="SAM" id="MobiDB-lite"/>
    </source>
</evidence>
<dbReference type="GO" id="GO:0008270">
    <property type="term" value="F:zinc ion binding"/>
    <property type="evidence" value="ECO:0007669"/>
    <property type="project" value="UniProtKB-KW"/>
</dbReference>
<evidence type="ECO:0000313" key="20">
    <source>
        <dbReference type="Proteomes" id="UP000808372"/>
    </source>
</evidence>
<feature type="domain" description="HTH myb-type" evidence="19">
    <location>
        <begin position="1306"/>
        <end position="1366"/>
    </location>
</feature>
<dbReference type="InterPro" id="IPR001005">
    <property type="entry name" value="SANT/Myb"/>
</dbReference>
<feature type="compositionally biased region" description="Basic and acidic residues" evidence="16">
    <location>
        <begin position="890"/>
        <end position="902"/>
    </location>
</feature>
<keyword evidence="7" id="KW-0007">Acetylation</keyword>
<feature type="compositionally biased region" description="Basic and acidic residues" evidence="16">
    <location>
        <begin position="98"/>
        <end position="118"/>
    </location>
</feature>
<dbReference type="SUPFAM" id="SSF57850">
    <property type="entry name" value="RING/U-box"/>
    <property type="match status" value="1"/>
</dbReference>
<feature type="compositionally biased region" description="Basic and acidic residues" evidence="16">
    <location>
        <begin position="642"/>
        <end position="675"/>
    </location>
</feature>
<dbReference type="GO" id="GO:0051302">
    <property type="term" value="P:regulation of cell division"/>
    <property type="evidence" value="ECO:0007669"/>
    <property type="project" value="UniProtKB-ARBA"/>
</dbReference>
<evidence type="ECO:0000256" key="2">
    <source>
        <dbReference type="ARBA" id="ARBA00022553"/>
    </source>
</evidence>
<evidence type="ECO:0000313" key="21">
    <source>
        <dbReference type="RefSeq" id="XP_038820406.1"/>
    </source>
</evidence>
<dbReference type="Pfam" id="PF00249">
    <property type="entry name" value="Myb_DNA-binding"/>
    <property type="match status" value="1"/>
</dbReference>
<keyword evidence="2" id="KW-0597">Phosphoprotein</keyword>
<comment type="function">
    <text evidence="12">Histone H3 reader that is required for the ATAC complex-mediated maintenance of histone acetylation and gene activation. Component of the ATAC complex, a complex with histone acetyltransferase activity on histones H3 and H4.</text>
</comment>
<dbReference type="RefSeq" id="XP_038820406.1">
    <property type="nucleotide sequence ID" value="XM_038964478.1"/>
</dbReference>
<dbReference type="InterPro" id="IPR009057">
    <property type="entry name" value="Homeodomain-like_sf"/>
</dbReference>
<evidence type="ECO:0000256" key="3">
    <source>
        <dbReference type="ARBA" id="ARBA00022723"/>
    </source>
</evidence>
<evidence type="ECO:0000259" key="19">
    <source>
        <dbReference type="PROSITE" id="PS51294"/>
    </source>
</evidence>
<dbReference type="Pfam" id="PF00569">
    <property type="entry name" value="ZZ"/>
    <property type="match status" value="1"/>
</dbReference>
<dbReference type="InterPro" id="IPR043145">
    <property type="entry name" value="Znf_ZZ_sf"/>
</dbReference>
<feature type="compositionally biased region" description="Basic and acidic residues" evidence="16">
    <location>
        <begin position="139"/>
        <end position="150"/>
    </location>
</feature>
<feature type="compositionally biased region" description="Acidic residues" evidence="16">
    <location>
        <begin position="390"/>
        <end position="419"/>
    </location>
</feature>
<evidence type="ECO:0000256" key="13">
    <source>
        <dbReference type="ARBA" id="ARBA00062553"/>
    </source>
</evidence>
<keyword evidence="5" id="KW-0862">Zinc</keyword>
<dbReference type="Proteomes" id="UP000808372">
    <property type="component" value="Chromosome 25"/>
</dbReference>
<comment type="subunit">
    <text evidence="13">Component of the ADA2A-containing complex (ATAC), composed of KAT14, KAT2A, TADA2L, TADA3L, ZZ3, MBIP, WDR5, YEATS2, CCDC101 and DR1. Interacts via (ZZ-type zinc finger) with histone H3 in a methylation-independent manner and acetylation on 'Lys-4' (H3K4ac) moderately enhances the interaction.</text>
</comment>
<dbReference type="SMART" id="SM00717">
    <property type="entry name" value="SANT"/>
    <property type="match status" value="1"/>
</dbReference>
<dbReference type="KEGG" id="snh:120020742"/>
<dbReference type="GO" id="GO:0140672">
    <property type="term" value="C:ATAC complex"/>
    <property type="evidence" value="ECO:0007669"/>
    <property type="project" value="UniProtKB-ARBA"/>
</dbReference>
<dbReference type="GeneID" id="120020742"/>
<keyword evidence="1" id="KW-1017">Isopeptide bond</keyword>
<feature type="region of interest" description="Disordered" evidence="16">
    <location>
        <begin position="1"/>
        <end position="930"/>
    </location>
</feature>
<feature type="compositionally biased region" description="Basic and acidic residues" evidence="16">
    <location>
        <begin position="781"/>
        <end position="791"/>
    </location>
</feature>
<feature type="compositionally biased region" description="Basic and acidic residues" evidence="16">
    <location>
        <begin position="288"/>
        <end position="357"/>
    </location>
</feature>
<feature type="compositionally biased region" description="Low complexity" evidence="16">
    <location>
        <begin position="1"/>
        <end position="14"/>
    </location>
</feature>
<dbReference type="GO" id="GO:0003677">
    <property type="term" value="F:DNA binding"/>
    <property type="evidence" value="ECO:0007669"/>
    <property type="project" value="UniProtKB-KW"/>
</dbReference>
<feature type="compositionally biased region" description="Polar residues" evidence="16">
    <location>
        <begin position="1277"/>
        <end position="1295"/>
    </location>
</feature>
<dbReference type="InterPro" id="IPR017930">
    <property type="entry name" value="Myb_dom"/>
</dbReference>
<sequence length="1561" mass="168904">MAASRSSRVTRSSVGLNGLDENLCGRTLRNRSIAQPEEGQGSPLPGSRAPRSPKKRQDNQAGASEKPGVHQGKVAHHKAASVDGETCASPRKRVLSCSEREGVGGSEKAENCEGRGKETSGAVGRDASPLLKRAKRCFRSGESHGSKDDLPSAPVIPASPCAPLTTVKENSEGGDVLRRNSTAASPSSSSPDLNKEEGEEDDVGGHIESDGHAQQPLNSNSHKSSTGLGQTSSGPDAQTNSLCLSAASNTTCPGPSPALLNGSQRGAPCPSPPDPIVPCRNSDPGQEEGGKDSDHGQEEEGKDSDPGQEVECKDSDHGQEEEGKDSDPGQEEGKDSDPGQEEGKDSDPGQEEGKDSDPGQEEEGKDSDPGQEEGKDSDPGQEVECKDSDPGQEEEGKDSDPGQEEEGKDSDPGQEEEGKDSDPGQEEGKDSDPGQEEGKDSDPGQEEGKDSDPGQEVECKDSDPGQEEEGKDSDPGQEEEGKDSDPGQEEEGKDSDPGQEEGCKDSDPGQEEGKDSDPGQEEGKDSDPGQEVECKGSDPGQEEGKDSDPGQEEGGKDSDPGQEEEGKDSDPGQEEGKDSDPGQEEGCKDSDPGQEEGKDSDPGQEEGCKDSDPGQEEGCKDSDPGQEEGKDSDPGQEEEGKDSDPGQEEGKDSDPGQEEGCKDSDPGQEEGKDSDPGQEEEGKDSDPGQEVECKDSDPGQEEGCKDSDPGQEVECKGSDPGQEEGCKDSDPGQEEGCKDSDPGQEEGCKDSDPGQEEGKDSDPGQEEGKDSDPGQEEEGKDSDPGQEEGKYSDPGQEVECKDSDPGQEEEGKDSDPGQEEECKNSDPGQEEEGKESDPGQEEEGKDSDPEQEEEGKDSDTGQEEEGKDSDPGQEEEGKYFDPGQEEEGKDSDPGQEEGKDSGEGPAPLLASFEEDSSTPHLSVREEEVDVVGDSVCREEVVTATEEEEEESCGGGINGWSFTPLVVQNTVATSIIINNNIRNVNNINNVNNNNNSTMPLLVPPTPSDPPCTPSISGTSPPSFTEPHEHRYTLRTLPRRAACGGGKAVAPCSSPRNPLKEGVEAERELVATPTLSSGSSIQSREWSLLSPPSVPMEQGNSGARRDRVGWDNRGHGELCETRGGLDSKEVPGGGSQQEDEEEDPDVYYFESDHLTLKHNKDYQRLLHTVGVLEAQRTQSILDLERLARQQREALRDPVSFVEQLQKQVELDLPRPQRVVQLPDISWDQYTSGLGDFEREFCDKKRTTSRLKLIFDKVRLPVGPKSPLDPKKEEEGEPSTLYSALPSSDAPENSSNSQMIRGRLCHQSKPDTFNQLWTVEEQKKLEHLLLKFSPEEVESKRWQKIADALGNRTAKQVASRVQKYFIKLTKAGISVPGRTPNMCIYSKKVSNKRQHHLNKHLYQPSTFLTSYEPPVYMDEEDERAAYYSALQDPDGDDTDEEGVPEELRHLPEYKELLELKRMKKHKLQEIQAESSMALHHGYKCDVCGMQPIQGLRWHCQDCPSDKAVDFCSNCSDCLYKTESHAPSHHLEPVHHHETFLDRDYCLAQTPGYNYLDPNYYPANR</sequence>
<feature type="region of interest" description="Disordered" evidence="16">
    <location>
        <begin position="1003"/>
        <end position="1025"/>
    </location>
</feature>
<feature type="region of interest" description="Disordered" evidence="16">
    <location>
        <begin position="1261"/>
        <end position="1295"/>
    </location>
</feature>
<feature type="compositionally biased region" description="Basic and acidic residues" evidence="16">
    <location>
        <begin position="169"/>
        <end position="178"/>
    </location>
</feature>
<dbReference type="PROSITE" id="PS51294">
    <property type="entry name" value="HTH_MYB"/>
    <property type="match status" value="1"/>
</dbReference>
<dbReference type="PANTHER" id="PTHR22705">
    <property type="entry name" value="ZINC FINGER, ZZ DOMAIN CONTAINING 3"/>
    <property type="match status" value="1"/>
</dbReference>
<dbReference type="InterPro" id="IPR037830">
    <property type="entry name" value="ZZZ3"/>
</dbReference>
<feature type="compositionally biased region" description="Basic and acidic residues" evidence="16">
    <location>
        <begin position="501"/>
        <end position="559"/>
    </location>
</feature>
<feature type="compositionally biased region" description="Acidic residues" evidence="16">
    <location>
        <begin position="805"/>
        <end position="819"/>
    </location>
</feature>
<reference evidence="21" key="1">
    <citation type="submission" date="2025-08" db="UniProtKB">
        <authorList>
            <consortium name="RefSeq"/>
        </authorList>
    </citation>
    <scope>IDENTIFICATION</scope>
    <source>
        <tissue evidence="21">White muscle</tissue>
    </source>
</reference>
<evidence type="ECO:0000256" key="1">
    <source>
        <dbReference type="ARBA" id="ARBA00022499"/>
    </source>
</evidence>
<evidence type="ECO:0000256" key="14">
    <source>
        <dbReference type="ARBA" id="ARBA00068620"/>
    </source>
</evidence>
<keyword evidence="11" id="KW-0539">Nucleus</keyword>
<keyword evidence="8" id="KW-0805">Transcription regulation</keyword>
<evidence type="ECO:0000256" key="10">
    <source>
        <dbReference type="ARBA" id="ARBA00023163"/>
    </source>
</evidence>
<feature type="compositionally biased region" description="Acidic residues" evidence="16">
    <location>
        <begin position="676"/>
        <end position="689"/>
    </location>
</feature>
<evidence type="ECO:0000259" key="18">
    <source>
        <dbReference type="PROSITE" id="PS50135"/>
    </source>
</evidence>
<evidence type="ECO:0000256" key="5">
    <source>
        <dbReference type="ARBA" id="ARBA00022833"/>
    </source>
</evidence>
<feature type="region of interest" description="Disordered" evidence="16">
    <location>
        <begin position="1070"/>
        <end position="1140"/>
    </location>
</feature>
<feature type="domain" description="Myb-like" evidence="17">
    <location>
        <begin position="1306"/>
        <end position="1362"/>
    </location>
</feature>
<dbReference type="SUPFAM" id="SSF46689">
    <property type="entry name" value="Homeodomain-like"/>
    <property type="match status" value="1"/>
</dbReference>
<feature type="compositionally biased region" description="Acidic residues" evidence="16">
    <location>
        <begin position="464"/>
        <end position="499"/>
    </location>
</feature>
<feature type="compositionally biased region" description="Low complexity" evidence="16">
    <location>
        <begin position="181"/>
        <end position="191"/>
    </location>
</feature>
<dbReference type="PROSITE" id="PS50135">
    <property type="entry name" value="ZF_ZZ_2"/>
    <property type="match status" value="1"/>
</dbReference>
<keyword evidence="6" id="KW-0832">Ubl conjugation</keyword>
<feature type="compositionally biased region" description="Basic and acidic residues" evidence="16">
    <location>
        <begin position="1101"/>
        <end position="1127"/>
    </location>
</feature>
<evidence type="ECO:0000256" key="15">
    <source>
        <dbReference type="PROSITE-ProRule" id="PRU00228"/>
    </source>
</evidence>
<evidence type="ECO:0000256" key="11">
    <source>
        <dbReference type="ARBA" id="ARBA00023242"/>
    </source>
</evidence>
<dbReference type="PANTHER" id="PTHR22705:SF0">
    <property type="entry name" value="ZZ-TYPE ZINC FINGER-CONTAINING PROTEIN 3"/>
    <property type="match status" value="1"/>
</dbReference>
<evidence type="ECO:0000256" key="9">
    <source>
        <dbReference type="ARBA" id="ARBA00023125"/>
    </source>
</evidence>
<dbReference type="PROSITE" id="PS50090">
    <property type="entry name" value="MYB_LIKE"/>
    <property type="match status" value="1"/>
</dbReference>
<feature type="compositionally biased region" description="Polar residues" evidence="16">
    <location>
        <begin position="1071"/>
        <end position="1083"/>
    </location>
</feature>
<feature type="compositionally biased region" description="Basic and acidic residues" evidence="16">
    <location>
        <begin position="420"/>
        <end position="463"/>
    </location>
</feature>
<accession>A0A8U0P791</accession>
<evidence type="ECO:0000256" key="4">
    <source>
        <dbReference type="ARBA" id="ARBA00022771"/>
    </source>
</evidence>
<feature type="compositionally biased region" description="Basic and acidic residues" evidence="16">
    <location>
        <begin position="568"/>
        <end position="633"/>
    </location>
</feature>
<proteinExistence type="predicted"/>
<protein>
    <recommendedName>
        <fullName evidence="14">ZZ-type zinc finger-containing protein 3</fullName>
    </recommendedName>
</protein>
<feature type="compositionally biased region" description="Basic and acidic residues" evidence="16">
    <location>
        <begin position="366"/>
        <end position="389"/>
    </location>
</feature>
<keyword evidence="20" id="KW-1185">Reference proteome</keyword>
<dbReference type="CDD" id="cd00167">
    <property type="entry name" value="SANT"/>
    <property type="match status" value="1"/>
</dbReference>
<feature type="compositionally biased region" description="Basic and acidic residues" evidence="16">
    <location>
        <begin position="691"/>
        <end position="717"/>
    </location>
</feature>
<evidence type="ECO:0000256" key="7">
    <source>
        <dbReference type="ARBA" id="ARBA00022990"/>
    </source>
</evidence>
<dbReference type="GO" id="GO:0051726">
    <property type="term" value="P:regulation of cell cycle"/>
    <property type="evidence" value="ECO:0007669"/>
    <property type="project" value="UniProtKB-ARBA"/>
</dbReference>